<name>A0A2N5Y6B6_9GAMM</name>
<reference evidence="6" key="1">
    <citation type="submission" date="2017-11" db="EMBL/GenBank/DDBJ databases">
        <title>The draft genome sequence of Chromatocurvus sp. F02.</title>
        <authorList>
            <person name="Du Z.-J."/>
            <person name="Chang Y.-Q."/>
        </authorList>
    </citation>
    <scope>NUCLEOTIDE SEQUENCE [LARGE SCALE GENOMIC DNA]</scope>
    <source>
        <strain evidence="6">F02</strain>
    </source>
</reference>
<dbReference type="OrthoDB" id="5740403at2"/>
<dbReference type="Gene3D" id="3.30.70.1070">
    <property type="entry name" value="Sporulation related repeat"/>
    <property type="match status" value="1"/>
</dbReference>
<protein>
    <recommendedName>
        <fullName evidence="4">SPOR domain-containing protein</fullName>
    </recommendedName>
</protein>
<proteinExistence type="predicted"/>
<keyword evidence="3" id="KW-1133">Transmembrane helix</keyword>
<keyword evidence="3" id="KW-0812">Transmembrane</keyword>
<feature type="domain" description="SPOR" evidence="4">
    <location>
        <begin position="285"/>
        <end position="364"/>
    </location>
</feature>
<feature type="region of interest" description="Disordered" evidence="2">
    <location>
        <begin position="1"/>
        <end position="102"/>
    </location>
</feature>
<keyword evidence="6" id="KW-1185">Reference proteome</keyword>
<feature type="region of interest" description="Disordered" evidence="2">
    <location>
        <begin position="121"/>
        <end position="147"/>
    </location>
</feature>
<evidence type="ECO:0000259" key="4">
    <source>
        <dbReference type="PROSITE" id="PS51724"/>
    </source>
</evidence>
<feature type="coiled-coil region" evidence="1">
    <location>
        <begin position="209"/>
        <end position="268"/>
    </location>
</feature>
<dbReference type="Proteomes" id="UP000234845">
    <property type="component" value="Unassembled WGS sequence"/>
</dbReference>
<feature type="compositionally biased region" description="Basic and acidic residues" evidence="2">
    <location>
        <begin position="57"/>
        <end position="68"/>
    </location>
</feature>
<dbReference type="GO" id="GO:0042834">
    <property type="term" value="F:peptidoglycan binding"/>
    <property type="evidence" value="ECO:0007669"/>
    <property type="project" value="InterPro"/>
</dbReference>
<dbReference type="EMBL" id="PKLZ01000001">
    <property type="protein sequence ID" value="PLW83943.1"/>
    <property type="molecule type" value="Genomic_DNA"/>
</dbReference>
<dbReference type="SUPFAM" id="SSF110997">
    <property type="entry name" value="Sporulation related repeat"/>
    <property type="match status" value="1"/>
</dbReference>
<feature type="compositionally biased region" description="Pro residues" evidence="2">
    <location>
        <begin position="126"/>
        <end position="140"/>
    </location>
</feature>
<comment type="caution">
    <text evidence="5">The sequence shown here is derived from an EMBL/GenBank/DDBJ whole genome shotgun (WGS) entry which is preliminary data.</text>
</comment>
<accession>A0A2N5Y6B6</accession>
<evidence type="ECO:0000313" key="6">
    <source>
        <dbReference type="Proteomes" id="UP000234845"/>
    </source>
</evidence>
<dbReference type="PROSITE" id="PS51724">
    <property type="entry name" value="SPOR"/>
    <property type="match status" value="1"/>
</dbReference>
<feature type="transmembrane region" description="Helical" evidence="3">
    <location>
        <begin position="157"/>
        <end position="179"/>
    </location>
</feature>
<evidence type="ECO:0000313" key="5">
    <source>
        <dbReference type="EMBL" id="PLW83943.1"/>
    </source>
</evidence>
<organism evidence="5 6">
    <name type="scientific">Kineobactrum sediminis</name>
    <dbReference type="NCBI Taxonomy" id="1905677"/>
    <lineage>
        <taxon>Bacteria</taxon>
        <taxon>Pseudomonadati</taxon>
        <taxon>Pseudomonadota</taxon>
        <taxon>Gammaproteobacteria</taxon>
        <taxon>Cellvibrionales</taxon>
        <taxon>Halieaceae</taxon>
        <taxon>Kineobactrum</taxon>
    </lineage>
</organism>
<evidence type="ECO:0000256" key="2">
    <source>
        <dbReference type="SAM" id="MobiDB-lite"/>
    </source>
</evidence>
<dbReference type="InterPro" id="IPR036680">
    <property type="entry name" value="SPOR-like_sf"/>
</dbReference>
<sequence length="365" mass="39431">MSATTDDNESYRRQQEAAPEDAALIDRDDSSMKPTPAAAADQDQSVSTHNLPPDNKMPGEDDYQHGEWQELPPAFADTAEDNGDWMGLPPSFDDADYSPEEHLDDDQWHRADAAPIPDTEAAATVAPPPATAPAEAPPPEQQALPLTPQPRVGGWRAVGLAFITATVVGLVAFNAYTLVSENASLKTEIQRLQIQLDTATSPAAPSAEAVADEELRRSLMQRNESLENELANLEQGYVRLETELTDTLAAYKANNAALEEELLASRQQQAATVDPTPPTEAAGPINDTGAWFVNFGSYGQRALAQRWSEQLNVSTGTVILQEAVADGEAVYRVRVVGLATKSRADELARTLASKHQLPALWVGRD</sequence>
<evidence type="ECO:0000256" key="3">
    <source>
        <dbReference type="SAM" id="Phobius"/>
    </source>
</evidence>
<gene>
    <name evidence="5" type="ORF">CWI75_00875</name>
</gene>
<dbReference type="RefSeq" id="WP_101519580.1">
    <property type="nucleotide sequence ID" value="NZ_PKLZ01000001.1"/>
</dbReference>
<keyword evidence="3" id="KW-0472">Membrane</keyword>
<keyword evidence="1" id="KW-0175">Coiled coil</keyword>
<dbReference type="Pfam" id="PF05036">
    <property type="entry name" value="SPOR"/>
    <property type="match status" value="1"/>
</dbReference>
<dbReference type="InterPro" id="IPR007730">
    <property type="entry name" value="SPOR-like_dom"/>
</dbReference>
<dbReference type="AlphaFoldDB" id="A0A2N5Y6B6"/>
<evidence type="ECO:0000256" key="1">
    <source>
        <dbReference type="SAM" id="Coils"/>
    </source>
</evidence>